<protein>
    <submittedName>
        <fullName evidence="1">VCBS repeat-containing protein</fullName>
    </submittedName>
</protein>
<dbReference type="InterPro" id="IPR028994">
    <property type="entry name" value="Integrin_alpha_N"/>
</dbReference>
<organism evidence="1">
    <name type="scientific">candidate division WOR-3 bacterium</name>
    <dbReference type="NCBI Taxonomy" id="2052148"/>
    <lineage>
        <taxon>Bacteria</taxon>
        <taxon>Bacteria division WOR-3</taxon>
    </lineage>
</organism>
<dbReference type="EMBL" id="DSKY01000014">
    <property type="protein sequence ID" value="HDY58960.1"/>
    <property type="molecule type" value="Genomic_DNA"/>
</dbReference>
<comment type="caution">
    <text evidence="1">The sequence shown here is derived from an EMBL/GenBank/DDBJ whole genome shotgun (WGS) entry which is preliminary data.</text>
</comment>
<dbReference type="AlphaFoldDB" id="A0A7V0Z5G2"/>
<sequence length="370" mass="41919">MQHLKPADLEGDGIDEIIEGIDCFTYIKDQCGIILGQFTARKDDLVCPLGFFKLKDGLGANLFVSILRGDTLFLRNVYENRQIVVAIGKDISKAGHPGYDAIIRNALASDIDGDGYNEIVCLVNTGFDLWPRGIFVYDYKENKELWPYWIGCNPYPWNDFFCVDINNDNKKEIFFGTIRSSNGGLENGVDDFHPWIIALRPDGKLLWQKELNEDAYRADAFVGIIDTTNKYKVVVCETQGNTQSDYINQLFILNAGNGTVERYIQTGKNFLGMRVCDFNRDGKIEIVTGNYDGKLRIFDCNLELLKEKDFGTPVKIFYINDLDGDGRKEIILAEQNGRLLILNEKLQVICSFKSPYGNVINCFLARNTTP</sequence>
<reference evidence="1" key="1">
    <citation type="journal article" date="2020" name="mSystems">
        <title>Genome- and Community-Level Interaction Insights into Carbon Utilization and Element Cycling Functions of Hydrothermarchaeota in Hydrothermal Sediment.</title>
        <authorList>
            <person name="Zhou Z."/>
            <person name="Liu Y."/>
            <person name="Xu W."/>
            <person name="Pan J."/>
            <person name="Luo Z.H."/>
            <person name="Li M."/>
        </authorList>
    </citation>
    <scope>NUCLEOTIDE SEQUENCE [LARGE SCALE GENOMIC DNA]</scope>
    <source>
        <strain evidence="1">SpSt-258</strain>
    </source>
</reference>
<name>A0A7V0Z5G2_UNCW3</name>
<evidence type="ECO:0000313" key="1">
    <source>
        <dbReference type="EMBL" id="HDY58960.1"/>
    </source>
</evidence>
<proteinExistence type="predicted"/>
<accession>A0A7V0Z5G2</accession>
<dbReference type="SUPFAM" id="SSF69318">
    <property type="entry name" value="Integrin alpha N-terminal domain"/>
    <property type="match status" value="1"/>
</dbReference>
<gene>
    <name evidence="1" type="ORF">ENP86_05355</name>
</gene>